<comment type="caution">
    <text evidence="3">The sequence shown here is derived from an EMBL/GenBank/DDBJ whole genome shotgun (WGS) entry which is preliminary data.</text>
</comment>
<dbReference type="RefSeq" id="WP_194701222.1">
    <property type="nucleotide sequence ID" value="NZ_JADKNH010000004.1"/>
</dbReference>
<evidence type="ECO:0000256" key="1">
    <source>
        <dbReference type="SAM" id="MobiDB-lite"/>
    </source>
</evidence>
<keyword evidence="4" id="KW-1185">Reference proteome</keyword>
<keyword evidence="2" id="KW-0732">Signal</keyword>
<dbReference type="Proteomes" id="UP000614200">
    <property type="component" value="Unassembled WGS sequence"/>
</dbReference>
<sequence>MKKIIVILLILGLILTSCGTESVSPPEKELDNKANLEQVNENEVSKKEPTDEQNTSAADLNAEVDQTTPDSTTPDPTNQVLGSVDRTNIPEALGGHKVRSYEKTDTSFNIVMDGIYEAVEGVLIKDELNDGYGFSMADRYYDTLESFEISFPDNGNFETFKVTPPGGLIEMDKAQIISVMGHDAIAKLDNGEQIQVTCNIRNYTNSIYYKSEGFSTADIEIIVFNKSLLADLILKYFEDISLSKQEIIDQLRYDYYDFTSDGIADVICYSPSGNGFNNTAFFTVKEGEITLVPCDYGWAKYEQAYHLNGPFIIKDATGGGTGLYTQTRELLVYNGEKVISTGVILVQNARTSAPDYETETVGTTQFDASEDYTRFIHEVETTGTEHSYKKTKYVYDPSTYTFEITELENTNSNQNEVVNNDLNNGSTSSYDIKTLKEGQKIEQFTIKNINYIENESTSFELEGEVTLEGVIEYDEMWYEFVFTSHENMLNRPIQIDDYSFYKPEYVAFDQELLSKEAMAYVKENKDIKVNVTFSKYSMATKDGTEGGSRIEIKDIQVLTDLNQKSGGTQDNNNATGQILQGLENEVFLTDNGDFFVDYSKYRCVVVPMKASKNLDVISGHLIPVQFSDEEPRLSFSVFGELEDVKINYVANMGEEGLWQEVGRIKDALVLIAASLPNDMSFVKVYGRVHKGDGTYENVEFTLDDVRDDISYKVYTVE</sequence>
<dbReference type="PROSITE" id="PS51257">
    <property type="entry name" value="PROKAR_LIPOPROTEIN"/>
    <property type="match status" value="1"/>
</dbReference>
<protein>
    <submittedName>
        <fullName evidence="3">Uncharacterized protein</fullName>
    </submittedName>
</protein>
<feature type="signal peptide" evidence="2">
    <location>
        <begin position="1"/>
        <end position="19"/>
    </location>
</feature>
<reference evidence="3 4" key="1">
    <citation type="submission" date="2020-11" db="EMBL/GenBank/DDBJ databases">
        <title>Fusibacter basophilias sp. nov.</title>
        <authorList>
            <person name="Qiu D."/>
        </authorList>
    </citation>
    <scope>NUCLEOTIDE SEQUENCE [LARGE SCALE GENOMIC DNA]</scope>
    <source>
        <strain evidence="3 4">Q10-2</strain>
    </source>
</reference>
<evidence type="ECO:0000256" key="2">
    <source>
        <dbReference type="SAM" id="SignalP"/>
    </source>
</evidence>
<dbReference type="EMBL" id="JADKNH010000004">
    <property type="protein sequence ID" value="MBF4692985.1"/>
    <property type="molecule type" value="Genomic_DNA"/>
</dbReference>
<organism evidence="3 4">
    <name type="scientific">Fusibacter ferrireducens</name>
    <dbReference type="NCBI Taxonomy" id="2785058"/>
    <lineage>
        <taxon>Bacteria</taxon>
        <taxon>Bacillati</taxon>
        <taxon>Bacillota</taxon>
        <taxon>Clostridia</taxon>
        <taxon>Eubacteriales</taxon>
        <taxon>Eubacteriales Family XII. Incertae Sedis</taxon>
        <taxon>Fusibacter</taxon>
    </lineage>
</organism>
<name>A0ABR9ZSX7_9FIRM</name>
<evidence type="ECO:0000313" key="3">
    <source>
        <dbReference type="EMBL" id="MBF4692985.1"/>
    </source>
</evidence>
<proteinExistence type="predicted"/>
<feature type="region of interest" description="Disordered" evidence="1">
    <location>
        <begin position="21"/>
        <end position="86"/>
    </location>
</feature>
<gene>
    <name evidence="3" type="ORF">ISU02_07630</name>
</gene>
<feature type="chain" id="PRO_5046619917" evidence="2">
    <location>
        <begin position="20"/>
        <end position="717"/>
    </location>
</feature>
<feature type="compositionally biased region" description="Low complexity" evidence="1">
    <location>
        <begin position="65"/>
        <end position="77"/>
    </location>
</feature>
<accession>A0ABR9ZSX7</accession>
<evidence type="ECO:0000313" key="4">
    <source>
        <dbReference type="Proteomes" id="UP000614200"/>
    </source>
</evidence>